<dbReference type="InterPro" id="IPR000644">
    <property type="entry name" value="CBS_dom"/>
</dbReference>
<feature type="domain" description="CBS" evidence="2">
    <location>
        <begin position="389"/>
        <end position="443"/>
    </location>
</feature>
<dbReference type="SUPFAM" id="SSF158791">
    <property type="entry name" value="MgtE N-terminal domain-like"/>
    <property type="match status" value="1"/>
</dbReference>
<dbReference type="PROSITE" id="PS51371">
    <property type="entry name" value="CBS"/>
    <property type="match status" value="1"/>
</dbReference>
<dbReference type="SMART" id="SM00116">
    <property type="entry name" value="CBS"/>
    <property type="match status" value="1"/>
</dbReference>
<dbReference type="Gene3D" id="1.25.60.10">
    <property type="entry name" value="MgtE N-terminal domain-like"/>
    <property type="match status" value="1"/>
</dbReference>
<dbReference type="InterPro" id="IPR006669">
    <property type="entry name" value="MgtE_transporter"/>
</dbReference>
<evidence type="ECO:0000259" key="2">
    <source>
        <dbReference type="PROSITE" id="PS51371"/>
    </source>
</evidence>
<evidence type="ECO:0000256" key="1">
    <source>
        <dbReference type="PROSITE-ProRule" id="PRU00703"/>
    </source>
</evidence>
<dbReference type="EMBL" id="CP121196">
    <property type="protein sequence ID" value="XBH16601.1"/>
    <property type="molecule type" value="Genomic_DNA"/>
</dbReference>
<sequence length="443" mass="49088">MGHSWARCGADDTSIEFDPAQYTQFVNHRVTTRVSLTALLGTAVTDAQGNVRGKLKDVAVATGAEAGQVAGLVLKTRTGLLIVPSQDVRETAAGTLELTSTETLAPLQDQGNYIYLQQDLVDRQIIDIHGRKVVRVNDVDLEWKADGDQHLLRVAEVEVGLRGAFRRVFKGLLPRASLETMSCKFKERGIPWQFVDVIEVDPARRVKLRIEYERLAEMHPSDLAEILEDLAPAERDAVFTSLNEEVAAETLEEVDPKLQLSLLEKLDEEKIADIVEEMDPGAAADLLAELPGYRSDAILEEMEPEERHEVEELLEFDEHSAAGAMTTDFVYLGTDATVSQVGPALRSFDGDIESVTEIYLLDDKRVLRGIVPLSLLVMALPDTRLSVLAEPRVLSCPADMKQNDLAEMFDKYNLHALPVVDSQARMVGVVHADHVISFLREKL</sequence>
<dbReference type="GO" id="GO:0015095">
    <property type="term" value="F:magnesium ion transmembrane transporter activity"/>
    <property type="evidence" value="ECO:0007669"/>
    <property type="project" value="InterPro"/>
</dbReference>
<dbReference type="SUPFAM" id="SSF54631">
    <property type="entry name" value="CBS-domain pair"/>
    <property type="match status" value="1"/>
</dbReference>
<keyword evidence="1" id="KW-0129">CBS domain</keyword>
<dbReference type="Pfam" id="PF00571">
    <property type="entry name" value="CBS"/>
    <property type="match status" value="1"/>
</dbReference>
<gene>
    <name evidence="3" type="ORF">P8935_18745</name>
</gene>
<dbReference type="Gene3D" id="3.10.580.10">
    <property type="entry name" value="CBS-domain"/>
    <property type="match status" value="1"/>
</dbReference>
<dbReference type="RefSeq" id="WP_348261830.1">
    <property type="nucleotide sequence ID" value="NZ_CP121196.1"/>
</dbReference>
<dbReference type="SMART" id="SM00924">
    <property type="entry name" value="MgtE_N"/>
    <property type="match status" value="1"/>
</dbReference>
<dbReference type="GO" id="GO:0016020">
    <property type="term" value="C:membrane"/>
    <property type="evidence" value="ECO:0007669"/>
    <property type="project" value="InterPro"/>
</dbReference>
<dbReference type="InterPro" id="IPR006668">
    <property type="entry name" value="Mg_transptr_MgtE_intracell_dom"/>
</dbReference>
<accession>A0AAU7DGU4</accession>
<protein>
    <submittedName>
        <fullName evidence="3">CBS domain-containing protein</fullName>
    </submittedName>
</protein>
<dbReference type="PANTHER" id="PTHR43773">
    <property type="entry name" value="MAGNESIUM TRANSPORTER MGTE"/>
    <property type="match status" value="1"/>
</dbReference>
<name>A0AAU7DGU4_9BACT</name>
<evidence type="ECO:0000313" key="3">
    <source>
        <dbReference type="EMBL" id="XBH16601.1"/>
    </source>
</evidence>
<dbReference type="Pfam" id="PF03448">
    <property type="entry name" value="MgtE_N"/>
    <property type="match status" value="1"/>
</dbReference>
<organism evidence="3">
    <name type="scientific">Telmatobacter sp. DSM 110680</name>
    <dbReference type="NCBI Taxonomy" id="3036704"/>
    <lineage>
        <taxon>Bacteria</taxon>
        <taxon>Pseudomonadati</taxon>
        <taxon>Acidobacteriota</taxon>
        <taxon>Terriglobia</taxon>
        <taxon>Terriglobales</taxon>
        <taxon>Acidobacteriaceae</taxon>
        <taxon>Telmatobacter</taxon>
    </lineage>
</organism>
<dbReference type="AlphaFoldDB" id="A0AAU7DGU4"/>
<reference evidence="3" key="1">
    <citation type="submission" date="2023-03" db="EMBL/GenBank/DDBJ databases">
        <title>Edaphobacter sp.</title>
        <authorList>
            <person name="Huber K.J."/>
            <person name="Papendorf J."/>
            <person name="Pilke C."/>
            <person name="Bunk B."/>
            <person name="Sproeer C."/>
            <person name="Pester M."/>
        </authorList>
    </citation>
    <scope>NUCLEOTIDE SEQUENCE</scope>
    <source>
        <strain evidence="3">DSM 110680</strain>
    </source>
</reference>
<dbReference type="InterPro" id="IPR046342">
    <property type="entry name" value="CBS_dom_sf"/>
</dbReference>
<dbReference type="CDD" id="cd04606">
    <property type="entry name" value="CBS_pair_Mg_transporter"/>
    <property type="match status" value="1"/>
</dbReference>
<proteinExistence type="predicted"/>
<dbReference type="InterPro" id="IPR038076">
    <property type="entry name" value="MgtE_N_sf"/>
</dbReference>
<dbReference type="PANTHER" id="PTHR43773:SF1">
    <property type="entry name" value="MAGNESIUM TRANSPORTER MGTE"/>
    <property type="match status" value="1"/>
</dbReference>